<keyword evidence="5 9" id="KW-0671">Queuosine biosynthesis</keyword>
<evidence type="ECO:0000256" key="9">
    <source>
        <dbReference type="HAMAP-Rule" id="MF_00916"/>
    </source>
</evidence>
<keyword evidence="4 9" id="KW-0479">Metal-binding</keyword>
<dbReference type="RefSeq" id="WP_101344599.1">
    <property type="nucleotide sequence ID" value="NZ_PJAI02000003.1"/>
</dbReference>
<comment type="function">
    <text evidence="9">Catalyzes the conversion of epoxyqueuosine (oQ) to queuosine (Q), which is a hypermodified base found in the wobble positions of tRNA(Asp), tRNA(Asn), tRNA(His) and tRNA(Tyr).</text>
</comment>
<comment type="pathway">
    <text evidence="9">tRNA modification; tRNA-queuosine biosynthesis.</text>
</comment>
<dbReference type="EMBL" id="PJAI02000003">
    <property type="protein sequence ID" value="TYK66518.1"/>
    <property type="molecule type" value="Genomic_DNA"/>
</dbReference>
<comment type="caution">
    <text evidence="9">Lacks conserved residue(s) required for the propagation of feature annotation.</text>
</comment>
<feature type="binding site" evidence="9">
    <location>
        <position position="79"/>
    </location>
    <ligand>
        <name>cob(II)alamin</name>
        <dbReference type="ChEBI" id="CHEBI:16304"/>
    </ligand>
</feature>
<dbReference type="Proteomes" id="UP000815846">
    <property type="component" value="Unassembled WGS sequence"/>
</dbReference>
<organism evidence="11 12">
    <name type="scientific">Colwellia echini</name>
    <dbReference type="NCBI Taxonomy" id="1982103"/>
    <lineage>
        <taxon>Bacteria</taxon>
        <taxon>Pseudomonadati</taxon>
        <taxon>Pseudomonadota</taxon>
        <taxon>Gammaproteobacteria</taxon>
        <taxon>Alteromonadales</taxon>
        <taxon>Colwelliaceae</taxon>
        <taxon>Colwellia</taxon>
    </lineage>
</organism>
<dbReference type="PROSITE" id="PS51379">
    <property type="entry name" value="4FE4S_FER_2"/>
    <property type="match status" value="1"/>
</dbReference>
<comment type="similarity">
    <text evidence="9">Belongs to the QueG family.</text>
</comment>
<feature type="binding site" evidence="9">
    <location>
        <position position="281"/>
    </location>
    <ligand>
        <name>[4Fe-4S] cluster</name>
        <dbReference type="ChEBI" id="CHEBI:49883"/>
        <label>2</label>
    </ligand>
</feature>
<comment type="subcellular location">
    <subcellularLocation>
        <location evidence="9">Cytoplasm</location>
    </subcellularLocation>
</comment>
<dbReference type="GO" id="GO:0052693">
    <property type="term" value="F:epoxyqueuosine reductase activity"/>
    <property type="evidence" value="ECO:0007669"/>
    <property type="project" value="UniProtKB-EC"/>
</dbReference>
<dbReference type="InterPro" id="IPR013542">
    <property type="entry name" value="QueG_DUF1730"/>
</dbReference>
<keyword evidence="1 9" id="KW-0004">4Fe-4S</keyword>
<comment type="subunit">
    <text evidence="9">Monomer.</text>
</comment>
<feature type="binding site" evidence="9">
    <location>
        <position position="191"/>
    </location>
    <ligand>
        <name>cob(II)alamin</name>
        <dbReference type="ChEBI" id="CHEBI:16304"/>
    </ligand>
</feature>
<dbReference type="PANTHER" id="PTHR30002:SF4">
    <property type="entry name" value="EPOXYQUEUOSINE REDUCTASE"/>
    <property type="match status" value="1"/>
</dbReference>
<evidence type="ECO:0000313" key="12">
    <source>
        <dbReference type="Proteomes" id="UP000815846"/>
    </source>
</evidence>
<evidence type="ECO:0000256" key="8">
    <source>
        <dbReference type="ARBA" id="ARBA00023014"/>
    </source>
</evidence>
<dbReference type="NCBIfam" id="TIGR00276">
    <property type="entry name" value="tRNA epoxyqueuosine(34) reductase QueG"/>
    <property type="match status" value="1"/>
</dbReference>
<keyword evidence="12" id="KW-1185">Reference proteome</keyword>
<feature type="binding site" evidence="9">
    <location>
        <begin position="281"/>
        <end position="282"/>
    </location>
    <ligand>
        <name>cob(II)alamin</name>
        <dbReference type="ChEBI" id="CHEBI:16304"/>
    </ligand>
</feature>
<dbReference type="Pfam" id="PF08331">
    <property type="entry name" value="QueG_DUF1730"/>
    <property type="match status" value="1"/>
</dbReference>
<comment type="cofactor">
    <cofactor evidence="9">
        <name>[4Fe-4S] cluster</name>
        <dbReference type="ChEBI" id="CHEBI:49883"/>
    </cofactor>
    <text evidence="9">Binds 2 [4Fe-4S] clusters per monomer.</text>
</comment>
<keyword evidence="7 9" id="KW-0408">Iron</keyword>
<feature type="binding site" evidence="9">
    <location>
        <position position="228"/>
    </location>
    <ligand>
        <name>[4Fe-4S] cluster</name>
        <dbReference type="ChEBI" id="CHEBI:49883"/>
        <label>1</label>
    </ligand>
</feature>
<feature type="binding site" evidence="9">
    <location>
        <position position="234"/>
    </location>
    <ligand>
        <name>[4Fe-4S] cluster</name>
        <dbReference type="ChEBI" id="CHEBI:49883"/>
        <label>1</label>
    </ligand>
</feature>
<feature type="binding site" evidence="9">
    <location>
        <position position="231"/>
    </location>
    <ligand>
        <name>[4Fe-4S] cluster</name>
        <dbReference type="ChEBI" id="CHEBI:49883"/>
        <label>1</label>
    </ligand>
</feature>
<feature type="domain" description="4Fe-4S ferredoxin-type" evidence="10">
    <location>
        <begin position="218"/>
        <end position="248"/>
    </location>
</feature>
<keyword evidence="9" id="KW-0846">Cobalamin</keyword>
<name>A0ABY3MZ77_9GAMM</name>
<dbReference type="InterPro" id="IPR004453">
    <property type="entry name" value="QueG"/>
</dbReference>
<evidence type="ECO:0000313" key="11">
    <source>
        <dbReference type="EMBL" id="TYK66518.1"/>
    </source>
</evidence>
<keyword evidence="8 9" id="KW-0411">Iron-sulfur</keyword>
<comment type="cofactor">
    <cofactor evidence="9">
        <name>cob(II)alamin</name>
        <dbReference type="ChEBI" id="CHEBI:16304"/>
    </cofactor>
</comment>
<dbReference type="PROSITE" id="PS00198">
    <property type="entry name" value="4FE4S_FER_1"/>
    <property type="match status" value="1"/>
</dbReference>
<gene>
    <name evidence="9 11" type="primary">queG</name>
    <name evidence="11" type="ORF">CWS31_004035</name>
</gene>
<proteinExistence type="inferred from homology"/>
<keyword evidence="9" id="KW-0170">Cobalt</keyword>
<comment type="catalytic activity">
    <reaction evidence="9">
        <text>epoxyqueuosine(34) in tRNA + AH2 = queuosine(34) in tRNA + A + H2O</text>
        <dbReference type="Rhea" id="RHEA:32159"/>
        <dbReference type="Rhea" id="RHEA-COMP:18571"/>
        <dbReference type="Rhea" id="RHEA-COMP:18582"/>
        <dbReference type="ChEBI" id="CHEBI:13193"/>
        <dbReference type="ChEBI" id="CHEBI:15377"/>
        <dbReference type="ChEBI" id="CHEBI:17499"/>
        <dbReference type="ChEBI" id="CHEBI:194431"/>
        <dbReference type="ChEBI" id="CHEBI:194443"/>
        <dbReference type="EC" id="1.17.99.6"/>
    </reaction>
</comment>
<protein>
    <recommendedName>
        <fullName evidence="9">Epoxyqueuosine reductase</fullName>
        <ecNumber evidence="9">1.17.99.6</ecNumber>
    </recommendedName>
    <alternativeName>
        <fullName evidence="9">Queuosine biosynthesis protein QueG</fullName>
    </alternativeName>
</protein>
<feature type="binding site" evidence="9">
    <location>
        <position position="238"/>
    </location>
    <ligand>
        <name>[4Fe-4S] cluster</name>
        <dbReference type="ChEBI" id="CHEBI:49883"/>
        <label>2</label>
    </ligand>
</feature>
<evidence type="ECO:0000256" key="6">
    <source>
        <dbReference type="ARBA" id="ARBA00023002"/>
    </source>
</evidence>
<feature type="binding site" evidence="9">
    <location>
        <position position="256"/>
    </location>
    <ligand>
        <name>cob(II)alamin</name>
        <dbReference type="ChEBI" id="CHEBI:16304"/>
    </ligand>
</feature>
<evidence type="ECO:0000256" key="1">
    <source>
        <dbReference type="ARBA" id="ARBA00022485"/>
    </source>
</evidence>
<dbReference type="InterPro" id="IPR017900">
    <property type="entry name" value="4Fe4S_Fe_S_CS"/>
</dbReference>
<dbReference type="HAMAP" id="MF_00916">
    <property type="entry name" value="QueG"/>
    <property type="match status" value="1"/>
</dbReference>
<feature type="binding site" evidence="9">
    <location>
        <position position="284"/>
    </location>
    <ligand>
        <name>[4Fe-4S] cluster</name>
        <dbReference type="ChEBI" id="CHEBI:49883"/>
        <label>2</label>
    </ligand>
</feature>
<evidence type="ECO:0000256" key="5">
    <source>
        <dbReference type="ARBA" id="ARBA00022785"/>
    </source>
</evidence>
<evidence type="ECO:0000256" key="4">
    <source>
        <dbReference type="ARBA" id="ARBA00022723"/>
    </source>
</evidence>
<keyword evidence="2 9" id="KW-0963">Cytoplasm</keyword>
<feature type="binding site" evidence="9">
    <location>
        <position position="156"/>
    </location>
    <ligand>
        <name>cob(II)alamin</name>
        <dbReference type="ChEBI" id="CHEBI:16304"/>
    </ligand>
</feature>
<evidence type="ECO:0000256" key="2">
    <source>
        <dbReference type="ARBA" id="ARBA00022490"/>
    </source>
</evidence>
<evidence type="ECO:0000256" key="3">
    <source>
        <dbReference type="ARBA" id="ARBA00022694"/>
    </source>
</evidence>
<feature type="binding site" evidence="9">
    <location>
        <position position="254"/>
    </location>
    <ligand>
        <name>[4Fe-4S] cluster</name>
        <dbReference type="ChEBI" id="CHEBI:49883"/>
        <label>2</label>
    </ligand>
</feature>
<feature type="binding site" evidence="9">
    <location>
        <position position="180"/>
    </location>
    <ligand>
        <name>cob(II)alamin</name>
        <dbReference type="ChEBI" id="CHEBI:16304"/>
    </ligand>
</feature>
<evidence type="ECO:0000256" key="7">
    <source>
        <dbReference type="ARBA" id="ARBA00023004"/>
    </source>
</evidence>
<dbReference type="InterPro" id="IPR017896">
    <property type="entry name" value="4Fe4S_Fe-S-bd"/>
</dbReference>
<dbReference type="EC" id="1.17.99.6" evidence="9"/>
<feature type="binding site" evidence="9">
    <location>
        <position position="288"/>
    </location>
    <ligand>
        <name>[4Fe-4S] cluster</name>
        <dbReference type="ChEBI" id="CHEBI:49883"/>
        <label>1</label>
    </ligand>
</feature>
<dbReference type="Gene3D" id="3.30.70.20">
    <property type="match status" value="1"/>
</dbReference>
<dbReference type="SUPFAM" id="SSF46548">
    <property type="entry name" value="alpha-helical ferredoxin"/>
    <property type="match status" value="1"/>
</dbReference>
<keyword evidence="3 9" id="KW-0819">tRNA processing</keyword>
<accession>A0ABY3MZ77</accession>
<dbReference type="Pfam" id="PF13484">
    <property type="entry name" value="Fer4_16"/>
    <property type="match status" value="1"/>
</dbReference>
<reference evidence="11 12" key="1">
    <citation type="submission" date="2019-08" db="EMBL/GenBank/DDBJ databases">
        <title>Microbe sample from Colwellia echini.</title>
        <authorList>
            <person name="Christiansen L."/>
            <person name="Pathiraja D."/>
            <person name="Schultz-Johansen M."/>
            <person name="Choi I.-G."/>
            <person name="Stougaard P."/>
        </authorList>
    </citation>
    <scope>NUCLEOTIDE SEQUENCE [LARGE SCALE GENOMIC DNA]</scope>
    <source>
        <strain evidence="11 12">A3</strain>
    </source>
</reference>
<keyword evidence="6 9" id="KW-0560">Oxidoreductase</keyword>
<comment type="caution">
    <text evidence="11">The sequence shown here is derived from an EMBL/GenBank/DDBJ whole genome shotgun (WGS) entry which is preliminary data.</text>
</comment>
<feature type="active site" description="Proton donor" evidence="9">
    <location>
        <position position="156"/>
    </location>
</feature>
<dbReference type="PANTHER" id="PTHR30002">
    <property type="entry name" value="EPOXYQUEUOSINE REDUCTASE"/>
    <property type="match status" value="1"/>
</dbReference>
<sequence length="420" mass="47566">MTIPPTNNEAIIEKVKSPSAIVKFQDLANKIQRWAKELGFSDIGISDIDLSAHEPVLERWLANGYHGNMDYMARHGLMRARPAELVPGTVRVISVRLDYLPHNAKFSNILKDKQKAYISRYALGRDYHKLMRKRLQQLGKKIADHCPDFNCRPFVDSAPVMERPLAEKAGLGWAGKHTLLINKEAGSWFFLGELFVDIPLPITVNEYSDRANKLSETVEVTASKINDCGSCVACIKICPTNAIVEPYTVDARRCISYFTIESAEAIPEELRPLMGNRIYGCDDCQLICPWNKYAKIGLVDDFQARNNLDDVSLLELFSWSEEYFLNTLEGSPIRRIGFQSWMRNIAVALGNAPYKEAIVTALTDKITLSSELVQEHIQWALNQQNLKMNMVDKAAIELDKNHRLTLRLTRSIEKGLPRDA</sequence>
<evidence type="ECO:0000259" key="10">
    <source>
        <dbReference type="PROSITE" id="PS51379"/>
    </source>
</evidence>